<feature type="transmembrane region" description="Helical" evidence="7">
    <location>
        <begin position="16"/>
        <end position="34"/>
    </location>
</feature>
<feature type="domain" description="MgtC/SapB/SrpB/YhiD N-terminal" evidence="8">
    <location>
        <begin position="23"/>
        <end position="150"/>
    </location>
</feature>
<comment type="caution">
    <text evidence="10">The sequence shown here is derived from an EMBL/GenBank/DDBJ whole genome shotgun (WGS) entry which is preliminary data.</text>
</comment>
<dbReference type="Pfam" id="PF13291">
    <property type="entry name" value="ACT_4"/>
    <property type="match status" value="1"/>
</dbReference>
<dbReference type="SUPFAM" id="SSF55021">
    <property type="entry name" value="ACT-like"/>
    <property type="match status" value="1"/>
</dbReference>
<dbReference type="RefSeq" id="WP_280763122.1">
    <property type="nucleotide sequence ID" value="NZ_JARXVC010000016.1"/>
</dbReference>
<evidence type="ECO:0000256" key="6">
    <source>
        <dbReference type="ARBA" id="ARBA00023136"/>
    </source>
</evidence>
<dbReference type="InterPro" id="IPR002912">
    <property type="entry name" value="ACT_dom"/>
</dbReference>
<dbReference type="PANTHER" id="PTHR33778">
    <property type="entry name" value="PROTEIN MGTC"/>
    <property type="match status" value="1"/>
</dbReference>
<dbReference type="InterPro" id="IPR049177">
    <property type="entry name" value="MgtC_SapB_SrpB_YhiD_N"/>
</dbReference>
<dbReference type="Gene3D" id="3.30.70.260">
    <property type="match status" value="1"/>
</dbReference>
<feature type="transmembrane region" description="Helical" evidence="7">
    <location>
        <begin position="114"/>
        <end position="147"/>
    </location>
</feature>
<sequence>MEAVDSLWWGQTSGQGWAQFVALGYALVLCSAIGLEREFRRKSAGIRTYAIVGLGSALFVLISKFGFGDVLDPGRVVLDPSRVAAQIVTGIGFIGAGIIFVRRDAVRGLTTASAVWISAAVGAACGAGLPGLAAAVTVAYFVVVYAYPPLLRRVPGSRVRREPIRLRYIDGRGLLRQILRTATEMNYAVTHVDTSRSEHDGTVRLTMDVEGRGGLAGLADRLSSIDGVVEVTAGRRDEVDETDEFDEYDE</sequence>
<keyword evidence="11" id="KW-1185">Reference proteome</keyword>
<dbReference type="EMBL" id="JARXVC010000016">
    <property type="protein sequence ID" value="MDH6283869.1"/>
    <property type="molecule type" value="Genomic_DNA"/>
</dbReference>
<evidence type="ECO:0000256" key="7">
    <source>
        <dbReference type="SAM" id="Phobius"/>
    </source>
</evidence>
<keyword evidence="3" id="KW-1003">Cell membrane</keyword>
<dbReference type="Proteomes" id="UP001160334">
    <property type="component" value="Unassembled WGS sequence"/>
</dbReference>
<feature type="domain" description="ACT" evidence="9">
    <location>
        <begin position="164"/>
        <end position="232"/>
    </location>
</feature>
<accession>A0ABT6MKK5</accession>
<proteinExistence type="inferred from homology"/>
<evidence type="ECO:0000259" key="8">
    <source>
        <dbReference type="Pfam" id="PF02308"/>
    </source>
</evidence>
<comment type="similarity">
    <text evidence="2">Belongs to the MgtC/SapB family.</text>
</comment>
<evidence type="ECO:0000256" key="4">
    <source>
        <dbReference type="ARBA" id="ARBA00022692"/>
    </source>
</evidence>
<evidence type="ECO:0000256" key="3">
    <source>
        <dbReference type="ARBA" id="ARBA00022475"/>
    </source>
</evidence>
<evidence type="ECO:0000259" key="9">
    <source>
        <dbReference type="Pfam" id="PF13291"/>
    </source>
</evidence>
<evidence type="ECO:0000256" key="5">
    <source>
        <dbReference type="ARBA" id="ARBA00022989"/>
    </source>
</evidence>
<keyword evidence="5 7" id="KW-1133">Transmembrane helix</keyword>
<evidence type="ECO:0000313" key="10">
    <source>
        <dbReference type="EMBL" id="MDH6283869.1"/>
    </source>
</evidence>
<evidence type="ECO:0000313" key="11">
    <source>
        <dbReference type="Proteomes" id="UP001160334"/>
    </source>
</evidence>
<gene>
    <name evidence="10" type="ORF">M2280_005120</name>
</gene>
<evidence type="ECO:0000256" key="1">
    <source>
        <dbReference type="ARBA" id="ARBA00004651"/>
    </source>
</evidence>
<organism evidence="10 11">
    <name type="scientific">Prescottella agglutinans</name>
    <dbReference type="NCBI Taxonomy" id="1644129"/>
    <lineage>
        <taxon>Bacteria</taxon>
        <taxon>Bacillati</taxon>
        <taxon>Actinomycetota</taxon>
        <taxon>Actinomycetes</taxon>
        <taxon>Mycobacteriales</taxon>
        <taxon>Nocardiaceae</taxon>
        <taxon>Prescottella</taxon>
    </lineage>
</organism>
<name>A0ABT6MKK5_9NOCA</name>
<feature type="transmembrane region" description="Helical" evidence="7">
    <location>
        <begin position="46"/>
        <end position="63"/>
    </location>
</feature>
<dbReference type="PRINTS" id="PR01837">
    <property type="entry name" value="MGTCSAPBPROT"/>
</dbReference>
<feature type="transmembrane region" description="Helical" evidence="7">
    <location>
        <begin position="83"/>
        <end position="102"/>
    </location>
</feature>
<protein>
    <submittedName>
        <fullName evidence="10">Mg2+ transporter-C (MgtC) family protein</fullName>
    </submittedName>
</protein>
<dbReference type="InterPro" id="IPR003416">
    <property type="entry name" value="MgtC/SapB/SrpB/YhiD_fam"/>
</dbReference>
<reference evidence="10 11" key="1">
    <citation type="submission" date="2023-04" db="EMBL/GenBank/DDBJ databases">
        <title>Forest soil microbial communities from Buena Vista Peninsula, Colon Province, Panama.</title>
        <authorList>
            <person name="Bouskill N."/>
        </authorList>
    </citation>
    <scope>NUCLEOTIDE SEQUENCE [LARGE SCALE GENOMIC DNA]</scope>
    <source>
        <strain evidence="10 11">CFH S0262</strain>
    </source>
</reference>
<evidence type="ECO:0000256" key="2">
    <source>
        <dbReference type="ARBA" id="ARBA00009298"/>
    </source>
</evidence>
<dbReference type="Pfam" id="PF02308">
    <property type="entry name" value="MgtC"/>
    <property type="match status" value="1"/>
</dbReference>
<comment type="subcellular location">
    <subcellularLocation>
        <location evidence="1">Cell membrane</location>
        <topology evidence="1">Multi-pass membrane protein</topology>
    </subcellularLocation>
</comment>
<keyword evidence="6 7" id="KW-0472">Membrane</keyword>
<dbReference type="PANTHER" id="PTHR33778:SF1">
    <property type="entry name" value="MAGNESIUM TRANSPORTER YHID-RELATED"/>
    <property type="match status" value="1"/>
</dbReference>
<dbReference type="InterPro" id="IPR045865">
    <property type="entry name" value="ACT-like_dom_sf"/>
</dbReference>
<keyword evidence="4 7" id="KW-0812">Transmembrane</keyword>